<sequence>MNSLILRVGAHIEFASLLVMLANLATVHHDAVSSLMGPVHGCAYLFVAVGVWAYGGASPAARLLALVPGIGGLLAVRRIGSPGTASSASEGD</sequence>
<keyword evidence="1" id="KW-1133">Transmembrane helix</keyword>
<proteinExistence type="predicted"/>
<feature type="transmembrane region" description="Helical" evidence="1">
    <location>
        <begin position="32"/>
        <end position="54"/>
    </location>
</feature>
<evidence type="ECO:0000256" key="1">
    <source>
        <dbReference type="SAM" id="Phobius"/>
    </source>
</evidence>
<keyword evidence="1" id="KW-0812">Transmembrane</keyword>
<feature type="transmembrane region" description="Helical" evidence="1">
    <location>
        <begin position="6"/>
        <end position="25"/>
    </location>
</feature>
<gene>
    <name evidence="2" type="ORF">O4J56_22550</name>
</gene>
<keyword evidence="1" id="KW-0472">Membrane</keyword>
<accession>A0ABT4U914</accession>
<keyword evidence="3" id="KW-1185">Reference proteome</keyword>
<evidence type="ECO:0000313" key="3">
    <source>
        <dbReference type="Proteomes" id="UP001527866"/>
    </source>
</evidence>
<organism evidence="2 3">
    <name type="scientific">Nocardiopsis endophytica</name>
    <dbReference type="NCBI Taxonomy" id="3018445"/>
    <lineage>
        <taxon>Bacteria</taxon>
        <taxon>Bacillati</taxon>
        <taxon>Actinomycetota</taxon>
        <taxon>Actinomycetes</taxon>
        <taxon>Streptosporangiales</taxon>
        <taxon>Nocardiopsidaceae</taxon>
        <taxon>Nocardiopsis</taxon>
    </lineage>
</organism>
<feature type="transmembrane region" description="Helical" evidence="1">
    <location>
        <begin position="60"/>
        <end position="76"/>
    </location>
</feature>
<name>A0ABT4U914_9ACTN</name>
<evidence type="ECO:0000313" key="2">
    <source>
        <dbReference type="EMBL" id="MDA2813444.1"/>
    </source>
</evidence>
<comment type="caution">
    <text evidence="2">The sequence shown here is derived from an EMBL/GenBank/DDBJ whole genome shotgun (WGS) entry which is preliminary data.</text>
</comment>
<evidence type="ECO:0008006" key="4">
    <source>
        <dbReference type="Google" id="ProtNLM"/>
    </source>
</evidence>
<protein>
    <recommendedName>
        <fullName evidence="4">DUF3817 domain-containing protein</fullName>
    </recommendedName>
</protein>
<reference evidence="2 3" key="1">
    <citation type="submission" date="2023-01" db="EMBL/GenBank/DDBJ databases">
        <title>Draft genome sequence of Nocardiopsis sp. RSe5-2 isolated from halophytes.</title>
        <authorList>
            <person name="Duangmal K."/>
            <person name="Chantavorakit T."/>
        </authorList>
    </citation>
    <scope>NUCLEOTIDE SEQUENCE [LARGE SCALE GENOMIC DNA]</scope>
    <source>
        <strain evidence="2 3">RSe5-2</strain>
    </source>
</reference>
<dbReference type="Proteomes" id="UP001527866">
    <property type="component" value="Unassembled WGS sequence"/>
</dbReference>
<dbReference type="EMBL" id="JAQFWQ010000078">
    <property type="protein sequence ID" value="MDA2813444.1"/>
    <property type="molecule type" value="Genomic_DNA"/>
</dbReference>
<dbReference type="RefSeq" id="WP_270688455.1">
    <property type="nucleotide sequence ID" value="NZ_JAQFWQ010000078.1"/>
</dbReference>